<dbReference type="AlphaFoldDB" id="A0A067M0F0"/>
<evidence type="ECO:0000259" key="2">
    <source>
        <dbReference type="Pfam" id="PF20231"/>
    </source>
</evidence>
<dbReference type="InParanoid" id="A0A067M0F0"/>
<evidence type="ECO:0000313" key="3">
    <source>
        <dbReference type="EMBL" id="KDQ09213.1"/>
    </source>
</evidence>
<proteinExistence type="predicted"/>
<reference evidence="4" key="1">
    <citation type="journal article" date="2014" name="Proc. Natl. Acad. Sci. U.S.A.">
        <title>Extensive sampling of basidiomycete genomes demonstrates inadequacy of the white-rot/brown-rot paradigm for wood decay fungi.</title>
        <authorList>
            <person name="Riley R."/>
            <person name="Salamov A.A."/>
            <person name="Brown D.W."/>
            <person name="Nagy L.G."/>
            <person name="Floudas D."/>
            <person name="Held B.W."/>
            <person name="Levasseur A."/>
            <person name="Lombard V."/>
            <person name="Morin E."/>
            <person name="Otillar R."/>
            <person name="Lindquist E.A."/>
            <person name="Sun H."/>
            <person name="LaButti K.M."/>
            <person name="Schmutz J."/>
            <person name="Jabbour D."/>
            <person name="Luo H."/>
            <person name="Baker S.E."/>
            <person name="Pisabarro A.G."/>
            <person name="Walton J.D."/>
            <person name="Blanchette R.A."/>
            <person name="Henrissat B."/>
            <person name="Martin F."/>
            <person name="Cullen D."/>
            <person name="Hibbett D.S."/>
            <person name="Grigoriev I.V."/>
        </authorList>
    </citation>
    <scope>NUCLEOTIDE SEQUENCE [LARGE SCALE GENOMIC DNA]</scope>
    <source>
        <strain evidence="4">FD-172 SS1</strain>
    </source>
</reference>
<keyword evidence="4" id="KW-1185">Reference proteome</keyword>
<protein>
    <recommendedName>
        <fullName evidence="2">DUF6589 domain-containing protein</fullName>
    </recommendedName>
</protein>
<dbReference type="Proteomes" id="UP000027195">
    <property type="component" value="Unassembled WGS sequence"/>
</dbReference>
<accession>A0A067M0F0</accession>
<gene>
    <name evidence="3" type="ORF">BOTBODRAFT_179229</name>
</gene>
<feature type="region of interest" description="Disordered" evidence="1">
    <location>
        <begin position="95"/>
        <end position="117"/>
    </location>
</feature>
<sequence>MSAATLHIHAQFKYHVLHFLLSSPAFEDYLHCEDLLLQPPAPRRQLLSGKAHRTTQMPLKTVPIDESTYEGNSKQLQMNECVSQQGVVRVVQVREGLDQSERRRGEADESGHAEMDV</sequence>
<dbReference type="EMBL" id="KL198081">
    <property type="protein sequence ID" value="KDQ09213.1"/>
    <property type="molecule type" value="Genomic_DNA"/>
</dbReference>
<organism evidence="3 4">
    <name type="scientific">Botryobasidium botryosum (strain FD-172 SS1)</name>
    <dbReference type="NCBI Taxonomy" id="930990"/>
    <lineage>
        <taxon>Eukaryota</taxon>
        <taxon>Fungi</taxon>
        <taxon>Dikarya</taxon>
        <taxon>Basidiomycota</taxon>
        <taxon>Agaricomycotina</taxon>
        <taxon>Agaricomycetes</taxon>
        <taxon>Cantharellales</taxon>
        <taxon>Botryobasidiaceae</taxon>
        <taxon>Botryobasidium</taxon>
    </lineage>
</organism>
<dbReference type="Pfam" id="PF20231">
    <property type="entry name" value="DUF6589"/>
    <property type="match status" value="1"/>
</dbReference>
<dbReference type="InterPro" id="IPR046496">
    <property type="entry name" value="DUF6589"/>
</dbReference>
<evidence type="ECO:0000313" key="4">
    <source>
        <dbReference type="Proteomes" id="UP000027195"/>
    </source>
</evidence>
<evidence type="ECO:0000256" key="1">
    <source>
        <dbReference type="SAM" id="MobiDB-lite"/>
    </source>
</evidence>
<dbReference type="HOGENOM" id="CLU_2084479_0_0_1"/>
<name>A0A067M0F0_BOTB1</name>
<feature type="domain" description="DUF6589" evidence="2">
    <location>
        <begin position="4"/>
        <end position="77"/>
    </location>
</feature>